<dbReference type="Proteomes" id="UP000321261">
    <property type="component" value="Unassembled WGS sequence"/>
</dbReference>
<comment type="caution">
    <text evidence="2">The sequence shown here is derived from an EMBL/GenBank/DDBJ whole genome shotgun (WGS) entry which is preliminary data.</text>
</comment>
<keyword evidence="3" id="KW-1185">Reference proteome</keyword>
<evidence type="ECO:0000313" key="3">
    <source>
        <dbReference type="Proteomes" id="UP000321261"/>
    </source>
</evidence>
<dbReference type="InterPro" id="IPR037523">
    <property type="entry name" value="VOC_core"/>
</dbReference>
<dbReference type="Gene3D" id="3.10.180.10">
    <property type="entry name" value="2,3-Dihydroxybiphenyl 1,2-Dioxygenase, domain 1"/>
    <property type="match status" value="1"/>
</dbReference>
<dbReference type="Pfam" id="PF18029">
    <property type="entry name" value="Glyoxalase_6"/>
    <property type="match status" value="1"/>
</dbReference>
<feature type="domain" description="VOC" evidence="1">
    <location>
        <begin position="35"/>
        <end position="155"/>
    </location>
</feature>
<dbReference type="EMBL" id="VIWU01000001">
    <property type="protein sequence ID" value="TWF80156.1"/>
    <property type="molecule type" value="Genomic_DNA"/>
</dbReference>
<dbReference type="PANTHER" id="PTHR35908:SF1">
    <property type="entry name" value="CONSERVED PROTEIN"/>
    <property type="match status" value="1"/>
</dbReference>
<dbReference type="SUPFAM" id="SSF54593">
    <property type="entry name" value="Glyoxalase/Bleomycin resistance protein/Dihydroxybiphenyl dioxygenase"/>
    <property type="match status" value="1"/>
</dbReference>
<sequence length="155" mass="16909">MIAAEVACFQRLSVPAVSVRRVTTTENAHGGGIARFGVVALDCPDPVALARFYSAITGWPFDPHAGSDGWVQLDPPDGRGAGLGFQKVSSEYRPPQWPGQEVPQQLHIDFDVPDLDEGERRVLAIGARKHEVQPAPDRFRVYLDPAGHPFCLVRA</sequence>
<evidence type="ECO:0000259" key="1">
    <source>
        <dbReference type="PROSITE" id="PS51819"/>
    </source>
</evidence>
<dbReference type="PROSITE" id="PS51819">
    <property type="entry name" value="VOC"/>
    <property type="match status" value="1"/>
</dbReference>
<organism evidence="2 3">
    <name type="scientific">Pseudonocardia hierapolitana</name>
    <dbReference type="NCBI Taxonomy" id="1128676"/>
    <lineage>
        <taxon>Bacteria</taxon>
        <taxon>Bacillati</taxon>
        <taxon>Actinomycetota</taxon>
        <taxon>Actinomycetes</taxon>
        <taxon>Pseudonocardiales</taxon>
        <taxon>Pseudonocardiaceae</taxon>
        <taxon>Pseudonocardia</taxon>
    </lineage>
</organism>
<reference evidence="2 3" key="1">
    <citation type="submission" date="2019-06" db="EMBL/GenBank/DDBJ databases">
        <title>Sequencing the genomes of 1000 actinobacteria strains.</title>
        <authorList>
            <person name="Klenk H.-P."/>
        </authorList>
    </citation>
    <scope>NUCLEOTIDE SEQUENCE [LARGE SCALE GENOMIC DNA]</scope>
    <source>
        <strain evidence="2 3">DSM 45671</strain>
    </source>
</reference>
<dbReference type="GO" id="GO:0016829">
    <property type="term" value="F:lyase activity"/>
    <property type="evidence" value="ECO:0007669"/>
    <property type="project" value="UniProtKB-KW"/>
</dbReference>
<protein>
    <submittedName>
        <fullName evidence="2">Putative enzyme related to lactoylglutathione lyase</fullName>
    </submittedName>
</protein>
<dbReference type="AlphaFoldDB" id="A0A561SZ60"/>
<name>A0A561SZ60_9PSEU</name>
<gene>
    <name evidence="2" type="ORF">FHX44_116094</name>
</gene>
<accession>A0A561SZ60</accession>
<evidence type="ECO:0000313" key="2">
    <source>
        <dbReference type="EMBL" id="TWF80156.1"/>
    </source>
</evidence>
<dbReference type="InterPro" id="IPR029068">
    <property type="entry name" value="Glyas_Bleomycin-R_OHBP_Dase"/>
</dbReference>
<proteinExistence type="predicted"/>
<dbReference type="PANTHER" id="PTHR35908">
    <property type="entry name" value="HYPOTHETICAL FUSION PROTEIN"/>
    <property type="match status" value="1"/>
</dbReference>
<dbReference type="InterPro" id="IPR041581">
    <property type="entry name" value="Glyoxalase_6"/>
</dbReference>
<keyword evidence="2" id="KW-0456">Lyase</keyword>